<dbReference type="AlphaFoldDB" id="A0ABD1V8N4"/>
<comment type="caution">
    <text evidence="1">The sequence shown here is derived from an EMBL/GenBank/DDBJ whole genome shotgun (WGS) entry which is preliminary data.</text>
</comment>
<organism evidence="1 2">
    <name type="scientific">Abeliophyllum distichum</name>
    <dbReference type="NCBI Taxonomy" id="126358"/>
    <lineage>
        <taxon>Eukaryota</taxon>
        <taxon>Viridiplantae</taxon>
        <taxon>Streptophyta</taxon>
        <taxon>Embryophyta</taxon>
        <taxon>Tracheophyta</taxon>
        <taxon>Spermatophyta</taxon>
        <taxon>Magnoliopsida</taxon>
        <taxon>eudicotyledons</taxon>
        <taxon>Gunneridae</taxon>
        <taxon>Pentapetalae</taxon>
        <taxon>asterids</taxon>
        <taxon>lamiids</taxon>
        <taxon>Lamiales</taxon>
        <taxon>Oleaceae</taxon>
        <taxon>Forsythieae</taxon>
        <taxon>Abeliophyllum</taxon>
    </lineage>
</organism>
<name>A0ABD1V8N4_9LAMI</name>
<dbReference type="InterPro" id="IPR021109">
    <property type="entry name" value="Peptidase_aspartic_dom_sf"/>
</dbReference>
<dbReference type="EMBL" id="JBFOLK010000002">
    <property type="protein sequence ID" value="KAL2533541.1"/>
    <property type="molecule type" value="Genomic_DNA"/>
</dbReference>
<dbReference type="Proteomes" id="UP001604336">
    <property type="component" value="Unassembled WGS sequence"/>
</dbReference>
<evidence type="ECO:0000313" key="2">
    <source>
        <dbReference type="Proteomes" id="UP001604336"/>
    </source>
</evidence>
<protein>
    <submittedName>
        <fullName evidence="1">Ty3-gypsy retrotransposon protein</fullName>
    </submittedName>
</protein>
<dbReference type="Gene3D" id="2.40.70.10">
    <property type="entry name" value="Acid Proteases"/>
    <property type="match status" value="1"/>
</dbReference>
<accession>A0ABD1V8N4</accession>
<proteinExistence type="predicted"/>
<evidence type="ECO:0000313" key="1">
    <source>
        <dbReference type="EMBL" id="KAL2533541.1"/>
    </source>
</evidence>
<dbReference type="CDD" id="cd00303">
    <property type="entry name" value="retropepsin_like"/>
    <property type="match status" value="1"/>
</dbReference>
<reference evidence="2" key="1">
    <citation type="submission" date="2024-07" db="EMBL/GenBank/DDBJ databases">
        <title>Two chromosome-level genome assemblies of Korean endemic species Abeliophyllum distichum and Forsythia ovata (Oleaceae).</title>
        <authorList>
            <person name="Jang H."/>
        </authorList>
    </citation>
    <scope>NUCLEOTIDE SEQUENCE [LARGE SCALE GENOMIC DNA]</scope>
</reference>
<gene>
    <name evidence="1" type="ORF">Adt_06892</name>
</gene>
<keyword evidence="2" id="KW-1185">Reference proteome</keyword>
<sequence>MEVAHRIEEKNVIINSPRREIGPIKVKPPYNQTQFLQRFSYLQSANSQIKSTPHTGIKPPVTGKFVTLPFKRLSETKLQGKRSKGLCFRCDEKYSIEHRCKNKELQAMVIYDDEQQELREKDDMMGKEEIGEPAAVGEIVELSLNSVVGLTAPQTMKVKGSILQQKVVVLLDCGATHNFILAKLVEKLGLPRTKRLVMAS</sequence>